<dbReference type="InterPro" id="IPR035391">
    <property type="entry name" value="Arylsulfotran_N"/>
</dbReference>
<sequence length="600" mass="66217">MRTAFKLLPVVAGIFAAAFAAPSHAVGGPSGLKVGYAVQGTLGETIVNPYGLAPLTAVIRNGGYVLKHATVRIVPKEGGQEIKYDVGSQTLRTHGGIPVFGLYAGWRNTVEVTYTRVFQGEEKTVTESYVINTQPAWLETTGNPAIAQNFMTAKVTTPAPKEFSDRLYFINNLGAADVRASRAVWNNPVGGALQWNNPPRNAILDTKGEIRWYMKADRIYDPESLYDAGIMMGFHQNADGALSWGYGQHYAKYDLLGRKVFNRRLPANYADFSHAMMPAENGGYFLRVASPDLRRADDTRVRTVRDVIIEVDASGEVVDEWRLFEILDPNRNIVLKSIDQGAVCLNIDTSQSGKTLSAEQLAKLEAQHAFGDIAGTGAGRNWAHVNSVDHDPVDDSIILSSRHQSAVVKIGRDKQVKWILAAPNGWRDGLKDKVLTPVGKDGRPLSCRIGKCEGGFDWTWTQHTAWKIDELSKGDIVYVSVFDNGDGRAFVQPEDQNEKYSRAVVYKIDQKAMTVEQVWEYGKERGHELYSPITSSVEYQADKNSVVVYWASIGTGSKTGPAPVLTEFRWGETKPAFEMHLKGGLGYRALPIDAQKAFVR</sequence>
<dbReference type="STRING" id="742823.HMPREF9465_00368"/>
<dbReference type="PANTHER" id="PTHR35340:SF10">
    <property type="entry name" value="CYTOPLASMIC PROTEIN"/>
    <property type="match status" value="1"/>
</dbReference>
<dbReference type="Pfam" id="PF05935">
    <property type="entry name" value="Arylsulfotrans"/>
    <property type="match status" value="1"/>
</dbReference>
<dbReference type="EMBL" id="ADMG01000012">
    <property type="protein sequence ID" value="EKB32015.1"/>
    <property type="molecule type" value="Genomic_DNA"/>
</dbReference>
<dbReference type="GO" id="GO:0004062">
    <property type="term" value="F:aryl sulfotransferase activity"/>
    <property type="evidence" value="ECO:0007669"/>
    <property type="project" value="InterPro"/>
</dbReference>
<keyword evidence="1" id="KW-0732">Signal</keyword>
<dbReference type="PANTHER" id="PTHR35340">
    <property type="entry name" value="PQQ ENZYME REPEAT PROTEIN-RELATED"/>
    <property type="match status" value="1"/>
</dbReference>
<gene>
    <name evidence="3" type="ORF">HMPREF9465_00368</name>
</gene>
<evidence type="ECO:0000256" key="1">
    <source>
        <dbReference type="SAM" id="SignalP"/>
    </source>
</evidence>
<dbReference type="Pfam" id="PF17425">
    <property type="entry name" value="Arylsulfotran_N"/>
    <property type="match status" value="1"/>
</dbReference>
<dbReference type="InterPro" id="IPR010262">
    <property type="entry name" value="Arylsulfotransferase_bact"/>
</dbReference>
<feature type="chain" id="PRO_5003849443" description="Arylsulfotransferase N-terminal domain-containing protein" evidence="1">
    <location>
        <begin position="26"/>
        <end position="600"/>
    </location>
</feature>
<dbReference type="PATRIC" id="fig|742823.3.peg.363"/>
<keyword evidence="4" id="KW-1185">Reference proteome</keyword>
<name>K1JK38_9BURK</name>
<organism evidence="3 4">
    <name type="scientific">Sutterella wadsworthensis 2_1_59BFAA</name>
    <dbReference type="NCBI Taxonomy" id="742823"/>
    <lineage>
        <taxon>Bacteria</taxon>
        <taxon>Pseudomonadati</taxon>
        <taxon>Pseudomonadota</taxon>
        <taxon>Betaproteobacteria</taxon>
        <taxon>Burkholderiales</taxon>
        <taxon>Sutterellaceae</taxon>
        <taxon>Sutterella</taxon>
    </lineage>
</organism>
<feature type="domain" description="Arylsulfotransferase N-terminal" evidence="2">
    <location>
        <begin position="46"/>
        <end position="133"/>
    </location>
</feature>
<dbReference type="Proteomes" id="UP000005835">
    <property type="component" value="Unassembled WGS sequence"/>
</dbReference>
<accession>K1JK38</accession>
<dbReference type="AlphaFoldDB" id="K1JK38"/>
<dbReference type="eggNOG" id="ENOG502ZAQ1">
    <property type="taxonomic scope" value="Bacteria"/>
</dbReference>
<comment type="caution">
    <text evidence="3">The sequence shown here is derived from an EMBL/GenBank/DDBJ whole genome shotgun (WGS) entry which is preliminary data.</text>
</comment>
<evidence type="ECO:0000259" key="2">
    <source>
        <dbReference type="Pfam" id="PF17425"/>
    </source>
</evidence>
<feature type="signal peptide" evidence="1">
    <location>
        <begin position="1"/>
        <end position="25"/>
    </location>
</feature>
<protein>
    <recommendedName>
        <fullName evidence="2">Arylsulfotransferase N-terminal domain-containing protein</fullName>
    </recommendedName>
</protein>
<dbReference type="HOGENOM" id="CLU_026635_2_0_4"/>
<evidence type="ECO:0000313" key="4">
    <source>
        <dbReference type="Proteomes" id="UP000005835"/>
    </source>
</evidence>
<evidence type="ECO:0000313" key="3">
    <source>
        <dbReference type="EMBL" id="EKB32015.1"/>
    </source>
</evidence>
<proteinExistence type="predicted"/>
<dbReference type="InterPro" id="IPR038477">
    <property type="entry name" value="ASST_N_sf"/>
</dbReference>
<dbReference type="InterPro" id="IPR053143">
    <property type="entry name" value="Arylsulfate_ST"/>
</dbReference>
<dbReference type="Gene3D" id="2.60.40.3100">
    <property type="entry name" value="Arylsulphate sulphotransferase monomer, N-terminal domain"/>
    <property type="match status" value="1"/>
</dbReference>
<dbReference type="RefSeq" id="WP_005433560.1">
    <property type="nucleotide sequence ID" value="NZ_JH815513.1"/>
</dbReference>
<reference evidence="3 4" key="1">
    <citation type="submission" date="2012-05" db="EMBL/GenBank/DDBJ databases">
        <title>The Genome Sequence of Sutterella wadsworthensis 2_1_59BFAA.</title>
        <authorList>
            <consortium name="The Broad Institute Genome Sequencing Platform"/>
            <person name="Earl A."/>
            <person name="Ward D."/>
            <person name="Feldgarden M."/>
            <person name="Gevers D."/>
            <person name="Daigneault M."/>
            <person name="Strauss J."/>
            <person name="Allen-Vercoe E."/>
            <person name="Walker B."/>
            <person name="Young S.K."/>
            <person name="Zeng Q."/>
            <person name="Gargeya S."/>
            <person name="Fitzgerald M."/>
            <person name="Haas B."/>
            <person name="Abouelleil A."/>
            <person name="Alvarado L."/>
            <person name="Arachchi H.M."/>
            <person name="Berlin A.M."/>
            <person name="Chapman S.B."/>
            <person name="Goldberg J."/>
            <person name="Griggs A."/>
            <person name="Gujja S."/>
            <person name="Hansen M."/>
            <person name="Howarth C."/>
            <person name="Imamovic A."/>
            <person name="Larimer J."/>
            <person name="McCowen C."/>
            <person name="Montmayeur A."/>
            <person name="Murphy C."/>
            <person name="Neiman D."/>
            <person name="Pearson M."/>
            <person name="Priest M."/>
            <person name="Roberts A."/>
            <person name="Saif S."/>
            <person name="Shea T."/>
            <person name="Sisk P."/>
            <person name="Sykes S."/>
            <person name="Wortman J."/>
            <person name="Nusbaum C."/>
            <person name="Birren B."/>
        </authorList>
    </citation>
    <scope>NUCLEOTIDE SEQUENCE [LARGE SCALE GENOMIC DNA]</scope>
    <source>
        <strain evidence="3 4">2_1_59BFAA</strain>
    </source>
</reference>